<evidence type="ECO:0000256" key="4">
    <source>
        <dbReference type="ARBA" id="ARBA00022691"/>
    </source>
</evidence>
<keyword evidence="4 5" id="KW-0949">S-adenosyl-L-methionine</keyword>
<evidence type="ECO:0000256" key="1">
    <source>
        <dbReference type="ARBA" id="ARBA00022428"/>
    </source>
</evidence>
<comment type="function">
    <text evidence="5">Methyltransferase required for the conversion of demethylmenaquinol (DMKH2) to menaquinol (MKH2).</text>
</comment>
<evidence type="ECO:0000256" key="3">
    <source>
        <dbReference type="ARBA" id="ARBA00022679"/>
    </source>
</evidence>
<dbReference type="Gene3D" id="3.40.50.150">
    <property type="entry name" value="Vaccinia Virus protein VP39"/>
    <property type="match status" value="1"/>
</dbReference>
<keyword evidence="3 5" id="KW-0808">Transferase</keyword>
<keyword evidence="1 5" id="KW-0474">Menaquinone biosynthesis</keyword>
<dbReference type="InterPro" id="IPR004033">
    <property type="entry name" value="UbiE/COQ5_MeTrFase"/>
</dbReference>
<feature type="binding site" evidence="5">
    <location>
        <begin position="118"/>
        <end position="119"/>
    </location>
    <ligand>
        <name>S-adenosyl-L-methionine</name>
        <dbReference type="ChEBI" id="CHEBI:59789"/>
    </ligand>
</feature>
<organism evidence="6 7">
    <name type="scientific">Bacteroides graminisolvens DSM 19988 = JCM 15093</name>
    <dbReference type="NCBI Taxonomy" id="1121097"/>
    <lineage>
        <taxon>Bacteria</taxon>
        <taxon>Pseudomonadati</taxon>
        <taxon>Bacteroidota</taxon>
        <taxon>Bacteroidia</taxon>
        <taxon>Bacteroidales</taxon>
        <taxon>Bacteroidaceae</taxon>
        <taxon>Bacteroides</taxon>
    </lineage>
</organism>
<dbReference type="AlphaFoldDB" id="A0A069D1N7"/>
<name>A0A069D1N7_9BACE</name>
<dbReference type="EC" id="2.1.1.163" evidence="5"/>
<dbReference type="Pfam" id="PF01209">
    <property type="entry name" value="Ubie_methyltran"/>
    <property type="match status" value="1"/>
</dbReference>
<dbReference type="InterPro" id="IPR023576">
    <property type="entry name" value="UbiE/COQ5_MeTrFase_CS"/>
</dbReference>
<dbReference type="CDD" id="cd02440">
    <property type="entry name" value="AdoMet_MTases"/>
    <property type="match status" value="1"/>
</dbReference>
<dbReference type="GO" id="GO:0043770">
    <property type="term" value="F:demethylmenaquinone methyltransferase activity"/>
    <property type="evidence" value="ECO:0007669"/>
    <property type="project" value="UniProtKB-UniRule"/>
</dbReference>
<comment type="catalytic activity">
    <reaction evidence="5">
        <text>a 2-demethylmenaquinol + S-adenosyl-L-methionine = a menaquinol + S-adenosyl-L-homocysteine + H(+)</text>
        <dbReference type="Rhea" id="RHEA:42640"/>
        <dbReference type="Rhea" id="RHEA-COMP:9539"/>
        <dbReference type="Rhea" id="RHEA-COMP:9563"/>
        <dbReference type="ChEBI" id="CHEBI:15378"/>
        <dbReference type="ChEBI" id="CHEBI:18151"/>
        <dbReference type="ChEBI" id="CHEBI:55437"/>
        <dbReference type="ChEBI" id="CHEBI:57856"/>
        <dbReference type="ChEBI" id="CHEBI:59789"/>
        <dbReference type="EC" id="2.1.1.163"/>
    </reaction>
</comment>
<evidence type="ECO:0000256" key="5">
    <source>
        <dbReference type="HAMAP-Rule" id="MF_01813"/>
    </source>
</evidence>
<dbReference type="OrthoDB" id="9808140at2"/>
<dbReference type="InterPro" id="IPR029063">
    <property type="entry name" value="SAM-dependent_MTases_sf"/>
</dbReference>
<dbReference type="PANTHER" id="PTHR43591:SF24">
    <property type="entry name" value="2-METHOXY-6-POLYPRENYL-1,4-BENZOQUINOL METHYLASE, MITOCHONDRIAL"/>
    <property type="match status" value="1"/>
</dbReference>
<accession>A0A069D1N7</accession>
<evidence type="ECO:0000313" key="7">
    <source>
        <dbReference type="Proteomes" id="UP000027601"/>
    </source>
</evidence>
<sequence length="245" mass="27880">MNYPQENIKPYGSEGRKAPQVERMFDNIAHKYDLLNHMLSMGIDKYWRRKAINWLQPFAPKQIMDVATGTGDFAILAYRMLQPDKVIGTDISEGMMNVGRDKVEKYNLSDKIHFIREDCTSLSFESGKFDAITVAFGIRNFEDLDKGLREMQRVLCPGGHLVILELTTPERFPMKQLFAIYSKIVIPTLGKLLSKDKNAYSYLPQTIKAFPQGEVMKEAIAKAGFSVVSFERLTMGICTLYTATK</sequence>
<dbReference type="NCBIfam" id="NF001244">
    <property type="entry name" value="PRK00216.1-5"/>
    <property type="match status" value="1"/>
</dbReference>
<evidence type="ECO:0000313" key="6">
    <source>
        <dbReference type="EMBL" id="GAK36352.1"/>
    </source>
</evidence>
<keyword evidence="6" id="KW-0830">Ubiquinone</keyword>
<dbReference type="STRING" id="1121097.GCA_000428125_00754"/>
<feature type="binding site" evidence="5">
    <location>
        <position position="70"/>
    </location>
    <ligand>
        <name>S-adenosyl-L-methionine</name>
        <dbReference type="ChEBI" id="CHEBI:59789"/>
    </ligand>
</feature>
<dbReference type="EMBL" id="BAJS01000006">
    <property type="protein sequence ID" value="GAK36352.1"/>
    <property type="molecule type" value="Genomic_DNA"/>
</dbReference>
<keyword evidence="2 5" id="KW-0489">Methyltransferase</keyword>
<dbReference type="UniPathway" id="UPA00079">
    <property type="reaction ID" value="UER00169"/>
</dbReference>
<comment type="caution">
    <text evidence="5">Lacks conserved residue(s) required for the propagation of feature annotation.</text>
</comment>
<dbReference type="eggNOG" id="COG2226">
    <property type="taxonomic scope" value="Bacteria"/>
</dbReference>
<protein>
    <recommendedName>
        <fullName evidence="5">Demethylmenaquinone methyltransferase</fullName>
        <ecNumber evidence="5">2.1.1.163</ecNumber>
    </recommendedName>
</protein>
<dbReference type="SUPFAM" id="SSF53335">
    <property type="entry name" value="S-adenosyl-L-methionine-dependent methyltransferases"/>
    <property type="match status" value="1"/>
</dbReference>
<dbReference type="Proteomes" id="UP000027601">
    <property type="component" value="Unassembled WGS sequence"/>
</dbReference>
<dbReference type="RefSeq" id="WP_024996292.1">
    <property type="nucleotide sequence ID" value="NZ_ATZI01000001.1"/>
</dbReference>
<comment type="caution">
    <text evidence="6">The sequence shown here is derived from an EMBL/GenBank/DDBJ whole genome shotgun (WGS) entry which is preliminary data.</text>
</comment>
<dbReference type="GO" id="GO:0032259">
    <property type="term" value="P:methylation"/>
    <property type="evidence" value="ECO:0007669"/>
    <property type="project" value="UniProtKB-KW"/>
</dbReference>
<dbReference type="PANTHER" id="PTHR43591">
    <property type="entry name" value="METHYLTRANSFERASE"/>
    <property type="match status" value="1"/>
</dbReference>
<dbReference type="PROSITE" id="PS01183">
    <property type="entry name" value="UBIE_1"/>
    <property type="match status" value="1"/>
</dbReference>
<comment type="pathway">
    <text evidence="5">Quinol/quinone metabolism; menaquinone biosynthesis; menaquinol from 1,4-dihydroxy-2-naphthoate: step 2/2.</text>
</comment>
<gene>
    <name evidence="5" type="primary">menG</name>
    <name evidence="6" type="ORF">JCM15093_1510</name>
</gene>
<keyword evidence="7" id="KW-1185">Reference proteome</keyword>
<reference evidence="6 7" key="1">
    <citation type="journal article" date="2015" name="Microbes Environ.">
        <title>Distribution and evolution of nitrogen fixation genes in the phylum bacteroidetes.</title>
        <authorList>
            <person name="Inoue J."/>
            <person name="Oshima K."/>
            <person name="Suda W."/>
            <person name="Sakamoto M."/>
            <person name="Iino T."/>
            <person name="Noda S."/>
            <person name="Hongoh Y."/>
            <person name="Hattori M."/>
            <person name="Ohkuma M."/>
        </authorList>
    </citation>
    <scope>NUCLEOTIDE SEQUENCE [LARGE SCALE GENOMIC DNA]</scope>
    <source>
        <strain evidence="6 7">JCM 15093</strain>
    </source>
</reference>
<dbReference type="HAMAP" id="MF_01813">
    <property type="entry name" value="MenG_UbiE_methyltr"/>
    <property type="match status" value="1"/>
</dbReference>
<dbReference type="GO" id="GO:0009234">
    <property type="term" value="P:menaquinone biosynthetic process"/>
    <property type="evidence" value="ECO:0007669"/>
    <property type="project" value="UniProtKB-UniRule"/>
</dbReference>
<dbReference type="PROSITE" id="PS51608">
    <property type="entry name" value="SAM_MT_UBIE"/>
    <property type="match status" value="1"/>
</dbReference>
<feature type="binding site" evidence="5">
    <location>
        <position position="90"/>
    </location>
    <ligand>
        <name>S-adenosyl-L-methionine</name>
        <dbReference type="ChEBI" id="CHEBI:59789"/>
    </ligand>
</feature>
<dbReference type="NCBIfam" id="TIGR01934">
    <property type="entry name" value="MenG_MenH_UbiE"/>
    <property type="match status" value="1"/>
</dbReference>
<proteinExistence type="inferred from homology"/>
<evidence type="ECO:0000256" key="2">
    <source>
        <dbReference type="ARBA" id="ARBA00022603"/>
    </source>
</evidence>
<comment type="similarity">
    <text evidence="5">Belongs to the class I-like SAM-binding methyltransferase superfamily. MenG/UbiE family.</text>
</comment>